<evidence type="ECO:0000313" key="1">
    <source>
        <dbReference type="EMBL" id="CRH06653.1"/>
    </source>
</evidence>
<dbReference type="EMBL" id="LO017727">
    <property type="protein sequence ID" value="CRH06653.1"/>
    <property type="molecule type" value="Genomic_DNA"/>
</dbReference>
<reference evidence="1" key="1">
    <citation type="submission" date="2015-04" db="EMBL/GenBank/DDBJ databases">
        <authorList>
            <person name="Syromyatnikov M.Y."/>
            <person name="Popov V.N."/>
        </authorList>
    </citation>
    <scope>NUCLEOTIDE SEQUENCE</scope>
    <source>
        <strain evidence="1">MO-1</strain>
    </source>
</reference>
<sequence>MRKKRPFMIVNTTLMTRGGDETSFYPIEITPLYVGVRKAGVIDKTLLRLITDGGKRVIGGGYVEPLIYDHTGFKEEGAKASSQGARLVSVESDKKRYTFTLKDTMAASGAAPHEYLRKFGLTATGFPEFRHWSPMTEPELASSGRTKWRDKKGVYEFPHGDGGHMDNYGLMPLLARQVQNIVVFANAPNPFDPQNSYRVELAVNQAVEKRRKQLTGTYGMTPEQLEAELKEVAREAEADEREELADELILDEDMLSLFPDHSGDNRYVSEDQWEKVRGMKPFNQVFASGLNEMVENFRQDRQNGEPLLHCGQYRLKIPHENRYDIVVPATYRPKICWVYLSDSIQWKNRLTVRTFNTPQNKKPIKDQVVQELKDGVGRHFKRFPHYKTFFENRDKETGTRKMIDLSKEQVVALSQLTSWSLHRVEDEIFTFFGLKGGESGTPSDGQ</sequence>
<proteinExistence type="predicted"/>
<dbReference type="AlphaFoldDB" id="A0A1S7LJS6"/>
<protein>
    <submittedName>
        <fullName evidence="1">Uncharacterized protein</fullName>
    </submittedName>
</protein>
<gene>
    <name evidence="1" type="ORF">MAGMO_2496</name>
</gene>
<organism evidence="1">
    <name type="scientific">Magnetococcus massalia (strain MO-1)</name>
    <dbReference type="NCBI Taxonomy" id="451514"/>
    <lineage>
        <taxon>Bacteria</taxon>
        <taxon>Pseudomonadati</taxon>
        <taxon>Pseudomonadota</taxon>
        <taxon>Magnetococcia</taxon>
        <taxon>Magnetococcales</taxon>
        <taxon>Magnetococcaceae</taxon>
        <taxon>Magnetococcus</taxon>
    </lineage>
</organism>
<name>A0A1S7LJS6_MAGMO</name>
<accession>A0A1S7LJS6</accession>